<proteinExistence type="inferred from homology"/>
<evidence type="ECO:0000256" key="14">
    <source>
        <dbReference type="HAMAP-Rule" id="MF_00046"/>
    </source>
</evidence>
<evidence type="ECO:0000256" key="2">
    <source>
        <dbReference type="ARBA" id="ARBA00004752"/>
    </source>
</evidence>
<comment type="pathway">
    <text evidence="2 14">Cell wall biogenesis; peptidoglycan biosynthesis.</text>
</comment>
<dbReference type="Gene3D" id="3.90.190.20">
    <property type="entry name" value="Mur ligase, C-terminal domain"/>
    <property type="match status" value="1"/>
</dbReference>
<keyword evidence="7 14" id="KW-0547">Nucleotide-binding</keyword>
<accession>A0ABZ0Q679</accession>
<comment type="catalytic activity">
    <reaction evidence="13 14">
        <text>UDP-N-acetyl-alpha-D-muramate + L-alanine + ATP = UDP-N-acetyl-alpha-D-muramoyl-L-alanine + ADP + phosphate + H(+)</text>
        <dbReference type="Rhea" id="RHEA:23372"/>
        <dbReference type="ChEBI" id="CHEBI:15378"/>
        <dbReference type="ChEBI" id="CHEBI:30616"/>
        <dbReference type="ChEBI" id="CHEBI:43474"/>
        <dbReference type="ChEBI" id="CHEBI:57972"/>
        <dbReference type="ChEBI" id="CHEBI:70757"/>
        <dbReference type="ChEBI" id="CHEBI:83898"/>
        <dbReference type="ChEBI" id="CHEBI:456216"/>
        <dbReference type="EC" id="6.3.2.8"/>
    </reaction>
</comment>
<keyword evidence="5 14" id="KW-0436">Ligase</keyword>
<evidence type="ECO:0000256" key="9">
    <source>
        <dbReference type="ARBA" id="ARBA00022960"/>
    </source>
</evidence>
<dbReference type="Gene3D" id="3.40.1190.10">
    <property type="entry name" value="Mur-like, catalytic domain"/>
    <property type="match status" value="1"/>
</dbReference>
<evidence type="ECO:0000256" key="11">
    <source>
        <dbReference type="ARBA" id="ARBA00023306"/>
    </source>
</evidence>
<keyword evidence="9 14" id="KW-0133">Cell shape</keyword>
<gene>
    <name evidence="14 18" type="primary">murC</name>
    <name evidence="18" type="ORF">N6G96_04515</name>
</gene>
<evidence type="ECO:0000256" key="6">
    <source>
        <dbReference type="ARBA" id="ARBA00022618"/>
    </source>
</evidence>
<comment type="similarity">
    <text evidence="14">Belongs to the MurCDEF family.</text>
</comment>
<organism evidence="18 19">
    <name type="scientific">Pediococcus inopinatus</name>
    <dbReference type="NCBI Taxonomy" id="114090"/>
    <lineage>
        <taxon>Bacteria</taxon>
        <taxon>Bacillati</taxon>
        <taxon>Bacillota</taxon>
        <taxon>Bacilli</taxon>
        <taxon>Lactobacillales</taxon>
        <taxon>Lactobacillaceae</taxon>
        <taxon>Pediococcus</taxon>
    </lineage>
</organism>
<feature type="domain" description="Mur ligase C-terminal" evidence="16">
    <location>
        <begin position="301"/>
        <end position="422"/>
    </location>
</feature>
<feature type="domain" description="Mur ligase N-terminal catalytic" evidence="15">
    <location>
        <begin position="7"/>
        <end position="101"/>
    </location>
</feature>
<name>A0ABZ0Q679_9LACO</name>
<evidence type="ECO:0000256" key="7">
    <source>
        <dbReference type="ARBA" id="ARBA00022741"/>
    </source>
</evidence>
<evidence type="ECO:0000256" key="1">
    <source>
        <dbReference type="ARBA" id="ARBA00004496"/>
    </source>
</evidence>
<evidence type="ECO:0000256" key="5">
    <source>
        <dbReference type="ARBA" id="ARBA00022598"/>
    </source>
</evidence>
<evidence type="ECO:0000313" key="19">
    <source>
        <dbReference type="Proteomes" id="UP001302696"/>
    </source>
</evidence>
<dbReference type="Proteomes" id="UP001302696">
    <property type="component" value="Chromosome"/>
</dbReference>
<dbReference type="NCBIfam" id="TIGR01082">
    <property type="entry name" value="murC"/>
    <property type="match status" value="1"/>
</dbReference>
<evidence type="ECO:0000256" key="8">
    <source>
        <dbReference type="ARBA" id="ARBA00022840"/>
    </source>
</evidence>
<keyword evidence="12 14" id="KW-0961">Cell wall biogenesis/degradation</keyword>
<dbReference type="InterPro" id="IPR004101">
    <property type="entry name" value="Mur_ligase_C"/>
</dbReference>
<keyword evidence="11 14" id="KW-0131">Cell cycle</keyword>
<feature type="binding site" evidence="14">
    <location>
        <begin position="111"/>
        <end position="117"/>
    </location>
    <ligand>
        <name>ATP</name>
        <dbReference type="ChEBI" id="CHEBI:30616"/>
    </ligand>
</feature>
<keyword evidence="4 14" id="KW-0963">Cytoplasm</keyword>
<dbReference type="InterPro" id="IPR013221">
    <property type="entry name" value="Mur_ligase_cen"/>
</dbReference>
<evidence type="ECO:0000313" key="18">
    <source>
        <dbReference type="EMBL" id="WPC22456.1"/>
    </source>
</evidence>
<dbReference type="InterPro" id="IPR036565">
    <property type="entry name" value="Mur-like_cat_sf"/>
</dbReference>
<dbReference type="EMBL" id="CP104778">
    <property type="protein sequence ID" value="WPC22456.1"/>
    <property type="molecule type" value="Genomic_DNA"/>
</dbReference>
<keyword evidence="19" id="KW-1185">Reference proteome</keyword>
<evidence type="ECO:0000256" key="13">
    <source>
        <dbReference type="ARBA" id="ARBA00047833"/>
    </source>
</evidence>
<dbReference type="Pfam" id="PF01225">
    <property type="entry name" value="Mur_ligase"/>
    <property type="match status" value="1"/>
</dbReference>
<feature type="domain" description="Mur ligase central" evidence="17">
    <location>
        <begin position="109"/>
        <end position="278"/>
    </location>
</feature>
<dbReference type="SUPFAM" id="SSF53623">
    <property type="entry name" value="MurD-like peptide ligases, catalytic domain"/>
    <property type="match status" value="1"/>
</dbReference>
<dbReference type="InterPro" id="IPR005758">
    <property type="entry name" value="UDP-N-AcMur_Ala_ligase_MurC"/>
</dbReference>
<dbReference type="InterPro" id="IPR050061">
    <property type="entry name" value="MurCDEF_pg_biosynth"/>
</dbReference>
<dbReference type="HAMAP" id="MF_00046">
    <property type="entry name" value="MurC"/>
    <property type="match status" value="1"/>
</dbReference>
<dbReference type="RefSeq" id="WP_057772462.1">
    <property type="nucleotide sequence ID" value="NZ_BBIM01000024.1"/>
</dbReference>
<evidence type="ECO:0000259" key="17">
    <source>
        <dbReference type="Pfam" id="PF08245"/>
    </source>
</evidence>
<dbReference type="PANTHER" id="PTHR43445">
    <property type="entry name" value="UDP-N-ACETYLMURAMATE--L-ALANINE LIGASE-RELATED"/>
    <property type="match status" value="1"/>
</dbReference>
<dbReference type="PANTHER" id="PTHR43445:SF3">
    <property type="entry name" value="UDP-N-ACETYLMURAMATE--L-ALANINE LIGASE"/>
    <property type="match status" value="1"/>
</dbReference>
<dbReference type="Pfam" id="PF02875">
    <property type="entry name" value="Mur_ligase_C"/>
    <property type="match status" value="1"/>
</dbReference>
<dbReference type="EC" id="6.3.2.8" evidence="3 14"/>
<keyword evidence="8 14" id="KW-0067">ATP-binding</keyword>
<comment type="function">
    <text evidence="14">Cell wall formation.</text>
</comment>
<evidence type="ECO:0000256" key="3">
    <source>
        <dbReference type="ARBA" id="ARBA00012211"/>
    </source>
</evidence>
<keyword evidence="10 14" id="KW-0573">Peptidoglycan synthesis</keyword>
<evidence type="ECO:0000256" key="12">
    <source>
        <dbReference type="ARBA" id="ARBA00023316"/>
    </source>
</evidence>
<comment type="subcellular location">
    <subcellularLocation>
        <location evidence="1 14">Cytoplasm</location>
    </subcellularLocation>
</comment>
<evidence type="ECO:0000256" key="4">
    <source>
        <dbReference type="ARBA" id="ARBA00022490"/>
    </source>
</evidence>
<keyword evidence="6 14" id="KW-0132">Cell division</keyword>
<evidence type="ECO:0000256" key="10">
    <source>
        <dbReference type="ARBA" id="ARBA00022984"/>
    </source>
</evidence>
<dbReference type="Pfam" id="PF08245">
    <property type="entry name" value="Mur_ligase_M"/>
    <property type="match status" value="1"/>
</dbReference>
<protein>
    <recommendedName>
        <fullName evidence="3 14">UDP-N-acetylmuramate--L-alanine ligase</fullName>
        <ecNumber evidence="3 14">6.3.2.8</ecNumber>
    </recommendedName>
    <alternativeName>
        <fullName evidence="14">UDP-N-acetylmuramoyl-L-alanine synthetase</fullName>
    </alternativeName>
</protein>
<dbReference type="GO" id="GO:0008763">
    <property type="term" value="F:UDP-N-acetylmuramate-L-alanine ligase activity"/>
    <property type="evidence" value="ECO:0007669"/>
    <property type="project" value="UniProtKB-EC"/>
</dbReference>
<evidence type="ECO:0000259" key="16">
    <source>
        <dbReference type="Pfam" id="PF02875"/>
    </source>
</evidence>
<dbReference type="InterPro" id="IPR000713">
    <property type="entry name" value="Mur_ligase_N"/>
</dbReference>
<sequence>MDNATTYYFIGIKGSGMSSLALILHDEGYHVKGSDIAKYTFTQRGLEQAGIEVLPFDEANITEGLTVIAGNAFTDDHPEIKKARAMGLPVTRYHEFLGKMLPGYTSIGVAGAHGKTSTTGLLSHVLSGVAPTSYLVGDGSGKGTPNARFFVFEADEYRRHFMAYHPDYMIMTNIDFDHPDYYTGIEDVYQAFQDVSQQVKKGIFAWGDDENLRRLHADVPVYYYGTSKNDDFQARDIKRTTEGSEFDVYHEDEFLGHFQIHLFGEHNVLNSLAVIAVAYFEKVNLEEIKDELLDFQGVKRRFSEKKVADMTIIDDYAHHPSEIKATLDAARQKYPEKEIIAVFQPHTFSRTIALLDDFAKSLNLADKVYLTEIFSSVREKSGKISSADLAAKINKGGEILQADNMSPLLDYHNAVVVFMGAGDVQRYEKAYEELLSNLSLKNN</sequence>
<evidence type="ECO:0000259" key="15">
    <source>
        <dbReference type="Pfam" id="PF01225"/>
    </source>
</evidence>
<dbReference type="Gene3D" id="3.40.50.720">
    <property type="entry name" value="NAD(P)-binding Rossmann-like Domain"/>
    <property type="match status" value="1"/>
</dbReference>
<dbReference type="InterPro" id="IPR036615">
    <property type="entry name" value="Mur_ligase_C_dom_sf"/>
</dbReference>
<dbReference type="SUPFAM" id="SSF53244">
    <property type="entry name" value="MurD-like peptide ligases, peptide-binding domain"/>
    <property type="match status" value="1"/>
</dbReference>
<reference evidence="19" key="1">
    <citation type="submission" date="2024-06" db="EMBL/GenBank/DDBJ databases">
        <authorList>
            <person name="Chang H.C."/>
            <person name="Mun S.Y."/>
        </authorList>
    </citation>
    <scope>NUCLEOTIDE SEQUENCE [LARGE SCALE GENOMIC DNA]</scope>
    <source>
        <strain evidence="19">KT1</strain>
    </source>
</reference>
<dbReference type="SUPFAM" id="SSF51984">
    <property type="entry name" value="MurCD N-terminal domain"/>
    <property type="match status" value="1"/>
</dbReference>